<evidence type="ECO:0000313" key="1">
    <source>
        <dbReference type="EMBL" id="CDW38666.1"/>
    </source>
</evidence>
<name>A0A0K2ULU3_LEPSM</name>
<accession>A0A0K2ULU3</accession>
<reference evidence="1" key="1">
    <citation type="submission" date="2014-05" db="EMBL/GenBank/DDBJ databases">
        <authorList>
            <person name="Chronopoulou M."/>
        </authorList>
    </citation>
    <scope>NUCLEOTIDE SEQUENCE</scope>
    <source>
        <tissue evidence="1">Whole organism</tissue>
    </source>
</reference>
<protein>
    <submittedName>
        <fullName evidence="1">Uncharacterized protein</fullName>
    </submittedName>
</protein>
<dbReference type="EMBL" id="HACA01021305">
    <property type="protein sequence ID" value="CDW38666.1"/>
    <property type="molecule type" value="Transcribed_RNA"/>
</dbReference>
<proteinExistence type="predicted"/>
<organism evidence="1">
    <name type="scientific">Lepeophtheirus salmonis</name>
    <name type="common">Salmon louse</name>
    <name type="synonym">Caligus salmonis</name>
    <dbReference type="NCBI Taxonomy" id="72036"/>
    <lineage>
        <taxon>Eukaryota</taxon>
        <taxon>Metazoa</taxon>
        <taxon>Ecdysozoa</taxon>
        <taxon>Arthropoda</taxon>
        <taxon>Crustacea</taxon>
        <taxon>Multicrustacea</taxon>
        <taxon>Hexanauplia</taxon>
        <taxon>Copepoda</taxon>
        <taxon>Siphonostomatoida</taxon>
        <taxon>Caligidae</taxon>
        <taxon>Lepeophtheirus</taxon>
    </lineage>
</organism>
<sequence>MRCFDELEKPFNFILGGYFVLVQDFQIGVNGCANVSSLSSKGYRTLPSMAHNKL</sequence>
<dbReference type="AlphaFoldDB" id="A0A0K2ULU3"/>